<organism evidence="1 2">
    <name type="scientific">Heyndrickxia coagulans</name>
    <name type="common">Weizmannia coagulans</name>
    <dbReference type="NCBI Taxonomy" id="1398"/>
    <lineage>
        <taxon>Bacteria</taxon>
        <taxon>Bacillati</taxon>
        <taxon>Bacillota</taxon>
        <taxon>Bacilli</taxon>
        <taxon>Bacillales</taxon>
        <taxon>Bacillaceae</taxon>
        <taxon>Heyndrickxia</taxon>
    </lineage>
</organism>
<reference evidence="1 2" key="1">
    <citation type="submission" date="2016-01" db="EMBL/GenBank/DDBJ databases">
        <title>Genome Sequences of Twelve Sporeforming Bacillus Species Isolated from Foods.</title>
        <authorList>
            <person name="Berendsen E.M."/>
            <person name="Wells-Bennik M.H."/>
            <person name="Krawcyk A.O."/>
            <person name="De Jong A."/>
            <person name="Holsappel S."/>
            <person name="Eijlander R.T."/>
            <person name="Kuipers O.P."/>
        </authorList>
    </citation>
    <scope>NUCLEOTIDE SEQUENCE [LARGE SCALE GENOMIC DNA]</scope>
    <source>
        <strain evidence="1 2">B4098</strain>
    </source>
</reference>
<sequence length="398" mass="45275">MELNIGISDVKESNEFLRCLWSEMANEFGTCGWQYIPVKDGSKNKITFGLMNINQGTALEVGITYKEKGSINNIYFLQNSGEEDIQKGTELYNRLKKVVNVTKESVGKYQSILMQATIKAYFPIMSYIGESFVILPMVDGDSQLSCIIKAYDVNQASGYFARKVSQVMDFLSVETNAVFRRSDSKPDEETITFEKEIYQDDREFMDDLSLVNDYLVISKEGKQLIEQIASIEEMSPELELFLKACSHYHSAKALEEQIYIRPDGKLVSMHGGNKTEIATTLYLSALEVVTLIGFTEDKCESCGQPKFQIGKRVKELTSRYLPSDLVKEFVDYYNKRSRYLHAGQKLVTETPTLSSIPLLDPNGLNGCDFPYKVPLKNLGEWVSYCLRQYYKENLIKCG</sequence>
<dbReference type="AlphaFoldDB" id="A0A150K9F6"/>
<dbReference type="EMBL" id="LQYG01000011">
    <property type="protein sequence ID" value="KYC65991.1"/>
    <property type="molecule type" value="Genomic_DNA"/>
</dbReference>
<evidence type="ECO:0000313" key="2">
    <source>
        <dbReference type="Proteomes" id="UP000075288"/>
    </source>
</evidence>
<accession>A0A150K9F6</accession>
<gene>
    <name evidence="1" type="ORF">B4098_0861</name>
</gene>
<evidence type="ECO:0000313" key="1">
    <source>
        <dbReference type="EMBL" id="KYC65991.1"/>
    </source>
</evidence>
<proteinExistence type="predicted"/>
<name>A0A150K9F6_HEYCO</name>
<protein>
    <recommendedName>
        <fullName evidence="3">Apea-like HEPN domain-containing protein</fullName>
    </recommendedName>
</protein>
<dbReference type="PATRIC" id="fig|1398.26.peg.588"/>
<dbReference type="Proteomes" id="UP000075288">
    <property type="component" value="Unassembled WGS sequence"/>
</dbReference>
<evidence type="ECO:0008006" key="3">
    <source>
        <dbReference type="Google" id="ProtNLM"/>
    </source>
</evidence>
<comment type="caution">
    <text evidence="1">The sequence shown here is derived from an EMBL/GenBank/DDBJ whole genome shotgun (WGS) entry which is preliminary data.</text>
</comment>
<dbReference type="RefSeq" id="WP_061566170.1">
    <property type="nucleotide sequence ID" value="NZ_LQYG01000011.1"/>
</dbReference>